<organism evidence="7 8">
    <name type="scientific">Pichia inconspicua</name>
    <dbReference type="NCBI Taxonomy" id="52247"/>
    <lineage>
        <taxon>Eukaryota</taxon>
        <taxon>Fungi</taxon>
        <taxon>Dikarya</taxon>
        <taxon>Ascomycota</taxon>
        <taxon>Saccharomycotina</taxon>
        <taxon>Pichiomycetes</taxon>
        <taxon>Pichiales</taxon>
        <taxon>Pichiaceae</taxon>
        <taxon>Pichia</taxon>
    </lineage>
</organism>
<dbReference type="GO" id="GO:0015031">
    <property type="term" value="P:protein transport"/>
    <property type="evidence" value="ECO:0007669"/>
    <property type="project" value="UniProtKB-KW"/>
</dbReference>
<dbReference type="GO" id="GO:0005737">
    <property type="term" value="C:cytoplasm"/>
    <property type="evidence" value="ECO:0007669"/>
    <property type="project" value="UniProtKB-SubCell"/>
</dbReference>
<feature type="domain" description="CNH" evidence="6">
    <location>
        <begin position="89"/>
        <end position="376"/>
    </location>
</feature>
<keyword evidence="4" id="KW-0653">Protein transport</keyword>
<protein>
    <recommendedName>
        <fullName evidence="6">CNH domain-containing protein</fullName>
    </recommendedName>
</protein>
<accession>A0A4T0X750</accession>
<comment type="subcellular location">
    <subcellularLocation>
        <location evidence="1">Cytoplasm</location>
    </subcellularLocation>
</comment>
<dbReference type="PROSITE" id="PS50219">
    <property type="entry name" value="CNH"/>
    <property type="match status" value="1"/>
</dbReference>
<evidence type="ECO:0000256" key="4">
    <source>
        <dbReference type="ARBA" id="ARBA00022927"/>
    </source>
</evidence>
<keyword evidence="2" id="KW-0813">Transport</keyword>
<evidence type="ECO:0000259" key="6">
    <source>
        <dbReference type="PROSITE" id="PS50219"/>
    </source>
</evidence>
<dbReference type="OrthoDB" id="5325112at2759"/>
<evidence type="ECO:0000256" key="1">
    <source>
        <dbReference type="ARBA" id="ARBA00004496"/>
    </source>
</evidence>
<dbReference type="STRING" id="52247.A0A4T0X750"/>
<evidence type="ECO:0000313" key="8">
    <source>
        <dbReference type="Proteomes" id="UP000307173"/>
    </source>
</evidence>
<sequence>MSEAEGEEIIDNEFESYMSKTLPVTNASGSPIVDPNVEDTDSEEKQSVPKDSSEMLNDLNNFNNLNLSHYVEEIDLLKKYPLNFSELQDSRITYIEAWDLNLYIGTDHGEIIHMYKLDEISGYVQISKQKLSTKFKPIRKLIVLSEISMMLVHYGFSVIGLHLPELSPANIGKAKNVVDITLDHDDIYFDDKIKSTRVATHIYHDQIFTKVILFTNQATKFLKIFKDSMKLYKELVTPEICGGLCLGNIMVCNTEREYCIYDFSREQTLCTLPLLHDLSLGMPPIIEVVHSEELFIVGGGGDRDAPAVGMFINKQGDVTRGTIAFEQYPQYVCIESPFIFSSVGNKISIYSIENQEKLQELQVDNVIFLQLFKCARAFGVKNSELEKQITLVPLVSTMDNYEIQRIAAEADTAVEKSVCFSKVISADSMGNYIKVLKPQSRYDRLIAKFLSTNQDNSTLILDQLKLELKENPKDCFIIMLIGIFILKWKIVDQFLQYWGDYLSVLDPRLVIYAFQNDERAFVIYGSVWTYHCFVEYFEDLQQGEKSTEFLSAFYGYLSRCCLYQFESDHIDKMKSVEIALLKVGSLLKKDLIEVVEKVKYARDEVVEELLRNKQYLVLSLFYKKINEPREFLFYWKGLISGEFIDPEFIINYRKLEALKLSSEYVLTNCLNDEVIVRSYTDWLFSEDPLYAMQFINDSRLSNIKLNDLKILKTLRLKESPILMDFLEYIFEIKNEKQFIGDLILSYFNTLRQFLDSHIDDSKEIKEALSTYVKMKRPKMSIFKYWNYIDNSVIKSEKVSSIHKKLYGLLSSIPNETKSVFEQQSVLDWCNTSKGLLDLKETFPLIHLVLIERTASNMDVLNLLIDLKDYKSSELYAINLSLSQIDSEFLQRDETSLSIAIDKMDVLQKLLLERIFTVYLKNNENELIDEFLLKYDLLNSDLADEVSTIKRAEKCVGVINRVPDDFPVLRLKRFLINQLVEMEICNQELVVKRAIMKLEISRMTKLKDLQLSDV</sequence>
<dbReference type="InterPro" id="IPR001180">
    <property type="entry name" value="CNH_dom"/>
</dbReference>
<dbReference type="PANTHER" id="PTHR12894:SF27">
    <property type="entry name" value="TRANSFORMING GROWTH FACTOR-BETA RECEPTOR-ASSOCIATED PROTEIN 1"/>
    <property type="match status" value="1"/>
</dbReference>
<evidence type="ECO:0000256" key="3">
    <source>
        <dbReference type="ARBA" id="ARBA00022490"/>
    </source>
</evidence>
<dbReference type="AlphaFoldDB" id="A0A4T0X750"/>
<feature type="region of interest" description="Disordered" evidence="5">
    <location>
        <begin position="21"/>
        <end position="53"/>
    </location>
</feature>
<evidence type="ECO:0000256" key="5">
    <source>
        <dbReference type="SAM" id="MobiDB-lite"/>
    </source>
</evidence>
<dbReference type="GO" id="GO:0006914">
    <property type="term" value="P:autophagy"/>
    <property type="evidence" value="ECO:0007669"/>
    <property type="project" value="TreeGrafter"/>
</dbReference>
<comment type="caution">
    <text evidence="7">The sequence shown here is derived from an EMBL/GenBank/DDBJ whole genome shotgun (WGS) entry which is preliminary data.</text>
</comment>
<proteinExistence type="predicted"/>
<keyword evidence="3" id="KW-0963">Cytoplasm</keyword>
<dbReference type="InterPro" id="IPR032914">
    <property type="entry name" value="Vam6/VPS39/TRAP1"/>
</dbReference>
<keyword evidence="8" id="KW-1185">Reference proteome</keyword>
<gene>
    <name evidence="7" type="ORF">CANINC_000110</name>
</gene>
<dbReference type="PANTHER" id="PTHR12894">
    <property type="entry name" value="CNH DOMAIN CONTAINING"/>
    <property type="match status" value="1"/>
</dbReference>
<dbReference type="GO" id="GO:0034058">
    <property type="term" value="P:endosomal vesicle fusion"/>
    <property type="evidence" value="ECO:0007669"/>
    <property type="project" value="TreeGrafter"/>
</dbReference>
<evidence type="ECO:0000256" key="2">
    <source>
        <dbReference type="ARBA" id="ARBA00022448"/>
    </source>
</evidence>
<name>A0A4T0X750_9ASCO</name>
<dbReference type="Proteomes" id="UP000307173">
    <property type="component" value="Unassembled WGS sequence"/>
</dbReference>
<dbReference type="GO" id="GO:0016020">
    <property type="term" value="C:membrane"/>
    <property type="evidence" value="ECO:0007669"/>
    <property type="project" value="TreeGrafter"/>
</dbReference>
<evidence type="ECO:0000313" key="7">
    <source>
        <dbReference type="EMBL" id="TID31269.1"/>
    </source>
</evidence>
<reference evidence="7 8" key="1">
    <citation type="journal article" date="2019" name="Front. Genet.">
        <title>Whole-Genome Sequencing of the Opportunistic Yeast Pathogen Candida inconspicua Uncovers Its Hybrid Origin.</title>
        <authorList>
            <person name="Mixao V."/>
            <person name="Hansen A.P."/>
            <person name="Saus E."/>
            <person name="Boekhout T."/>
            <person name="Lass-Florl C."/>
            <person name="Gabaldon T."/>
        </authorList>
    </citation>
    <scope>NUCLEOTIDE SEQUENCE [LARGE SCALE GENOMIC DNA]</scope>
    <source>
        <strain evidence="7 8">CBS 180</strain>
    </source>
</reference>
<dbReference type="EMBL" id="SELW01000033">
    <property type="protein sequence ID" value="TID31269.1"/>
    <property type="molecule type" value="Genomic_DNA"/>
</dbReference>
<feature type="compositionally biased region" description="Basic and acidic residues" evidence="5">
    <location>
        <begin position="43"/>
        <end position="53"/>
    </location>
</feature>